<evidence type="ECO:0000256" key="6">
    <source>
        <dbReference type="ARBA" id="ARBA00023110"/>
    </source>
</evidence>
<dbReference type="Pfam" id="PF05697">
    <property type="entry name" value="Trigger_N"/>
    <property type="match status" value="1"/>
</dbReference>
<dbReference type="SUPFAM" id="SSF102735">
    <property type="entry name" value="Trigger factor ribosome-binding domain"/>
    <property type="match status" value="1"/>
</dbReference>
<evidence type="ECO:0000256" key="5">
    <source>
        <dbReference type="ARBA" id="ARBA00022618"/>
    </source>
</evidence>
<comment type="catalytic activity">
    <reaction evidence="1 12 13">
        <text>[protein]-peptidylproline (omega=180) = [protein]-peptidylproline (omega=0)</text>
        <dbReference type="Rhea" id="RHEA:16237"/>
        <dbReference type="Rhea" id="RHEA-COMP:10747"/>
        <dbReference type="Rhea" id="RHEA-COMP:10748"/>
        <dbReference type="ChEBI" id="CHEBI:83833"/>
        <dbReference type="ChEBI" id="CHEBI:83834"/>
        <dbReference type="EC" id="5.2.1.8"/>
    </reaction>
</comment>
<keyword evidence="6 12" id="KW-0697">Rotamase</keyword>
<dbReference type="KEGG" id="ehn:H9Q80_14675"/>
<accession>A0A7G9GKZ8</accession>
<comment type="domain">
    <text evidence="12">Consists of 3 domains; the N-terminus binds the ribosome, the middle domain has PPIase activity, while the C-terminus has intrinsic chaperone activity on its own.</text>
</comment>
<dbReference type="InterPro" id="IPR005215">
    <property type="entry name" value="Trig_fac"/>
</dbReference>
<dbReference type="AlphaFoldDB" id="A0A7G9GKZ8"/>
<dbReference type="Proteomes" id="UP000515856">
    <property type="component" value="Chromosome"/>
</dbReference>
<dbReference type="InterPro" id="IPR027304">
    <property type="entry name" value="Trigger_fact/SurA_dom_sf"/>
</dbReference>
<dbReference type="GO" id="GO:0044183">
    <property type="term" value="F:protein folding chaperone"/>
    <property type="evidence" value="ECO:0007669"/>
    <property type="project" value="TreeGrafter"/>
</dbReference>
<comment type="subcellular location">
    <subcellularLocation>
        <location evidence="12">Cytoplasm</location>
    </subcellularLocation>
    <text evidence="12">About half TF is bound to the ribosome near the polypeptide exit tunnel while the other half is free in the cytoplasm.</text>
</comment>
<evidence type="ECO:0000256" key="10">
    <source>
        <dbReference type="ARBA" id="ARBA00024849"/>
    </source>
</evidence>
<dbReference type="InterPro" id="IPR008880">
    <property type="entry name" value="Trigger_fac_C"/>
</dbReference>
<dbReference type="EMBL" id="CP060636">
    <property type="protein sequence ID" value="QNM11480.1"/>
    <property type="molecule type" value="Genomic_DNA"/>
</dbReference>
<dbReference type="EC" id="5.2.1.8" evidence="3 12"/>
<dbReference type="PANTHER" id="PTHR30560:SF3">
    <property type="entry name" value="TRIGGER FACTOR-LIKE PROTEIN TIG, CHLOROPLASTIC"/>
    <property type="match status" value="1"/>
</dbReference>
<protein>
    <recommendedName>
        <fullName evidence="4 12">Trigger factor</fullName>
        <shortName evidence="12">TF</shortName>
        <ecNumber evidence="3 12">5.2.1.8</ecNumber>
    </recommendedName>
    <alternativeName>
        <fullName evidence="11 12">PPIase</fullName>
    </alternativeName>
</protein>
<dbReference type="GO" id="GO:0051083">
    <property type="term" value="P:'de novo' cotranslational protein folding"/>
    <property type="evidence" value="ECO:0007669"/>
    <property type="project" value="TreeGrafter"/>
</dbReference>
<proteinExistence type="inferred from homology"/>
<evidence type="ECO:0000256" key="3">
    <source>
        <dbReference type="ARBA" id="ARBA00013194"/>
    </source>
</evidence>
<dbReference type="Gene3D" id="1.10.3120.10">
    <property type="entry name" value="Trigger factor, C-terminal domain"/>
    <property type="match status" value="1"/>
</dbReference>
<dbReference type="GO" id="GO:0043335">
    <property type="term" value="P:protein unfolding"/>
    <property type="evidence" value="ECO:0007669"/>
    <property type="project" value="TreeGrafter"/>
</dbReference>
<evidence type="ECO:0000313" key="16">
    <source>
        <dbReference type="EMBL" id="QNM11480.1"/>
    </source>
</evidence>
<keyword evidence="8 12" id="KW-0413">Isomerase</keyword>
<gene>
    <name evidence="12" type="primary">tig</name>
    <name evidence="16" type="ORF">H9Q80_14675</name>
</gene>
<keyword evidence="7 12" id="KW-0143">Chaperone</keyword>
<dbReference type="InterPro" id="IPR046357">
    <property type="entry name" value="PPIase_dom_sf"/>
</dbReference>
<dbReference type="Gene3D" id="3.10.50.40">
    <property type="match status" value="1"/>
</dbReference>
<dbReference type="InterPro" id="IPR036611">
    <property type="entry name" value="Trigger_fac_ribosome-bd_sf"/>
</dbReference>
<dbReference type="RefSeq" id="WP_117454098.1">
    <property type="nucleotide sequence ID" value="NZ_CP060636.1"/>
</dbReference>
<dbReference type="Pfam" id="PF00254">
    <property type="entry name" value="FKBP_C"/>
    <property type="match status" value="1"/>
</dbReference>
<evidence type="ECO:0000256" key="7">
    <source>
        <dbReference type="ARBA" id="ARBA00023186"/>
    </source>
</evidence>
<organism evidence="16 17">
    <name type="scientific">[Eubacterium] hominis</name>
    <dbReference type="NCBI Taxonomy" id="2764325"/>
    <lineage>
        <taxon>Bacteria</taxon>
        <taxon>Bacillati</taxon>
        <taxon>Bacillota</taxon>
        <taxon>Erysipelotrichia</taxon>
        <taxon>Erysipelotrichales</taxon>
        <taxon>Erysipelotrichaceae</taxon>
        <taxon>Amedibacillus</taxon>
    </lineage>
</organism>
<dbReference type="SUPFAM" id="SSF54534">
    <property type="entry name" value="FKBP-like"/>
    <property type="match status" value="1"/>
</dbReference>
<comment type="similarity">
    <text evidence="2 12 14">Belongs to the FKBP-type PPIase family. Tig subfamily.</text>
</comment>
<dbReference type="InterPro" id="IPR008881">
    <property type="entry name" value="Trigger_fac_ribosome-bd_bac"/>
</dbReference>
<evidence type="ECO:0000256" key="12">
    <source>
        <dbReference type="HAMAP-Rule" id="MF_00303"/>
    </source>
</evidence>
<evidence type="ECO:0000256" key="8">
    <source>
        <dbReference type="ARBA" id="ARBA00023235"/>
    </source>
</evidence>
<dbReference type="FunFam" id="3.10.50.40:FF:000001">
    <property type="entry name" value="Trigger factor"/>
    <property type="match status" value="1"/>
</dbReference>
<dbReference type="InterPro" id="IPR001179">
    <property type="entry name" value="PPIase_FKBP_dom"/>
</dbReference>
<evidence type="ECO:0000256" key="1">
    <source>
        <dbReference type="ARBA" id="ARBA00000971"/>
    </source>
</evidence>
<dbReference type="GO" id="GO:0043022">
    <property type="term" value="F:ribosome binding"/>
    <property type="evidence" value="ECO:0007669"/>
    <property type="project" value="TreeGrafter"/>
</dbReference>
<dbReference type="GO" id="GO:0015031">
    <property type="term" value="P:protein transport"/>
    <property type="evidence" value="ECO:0007669"/>
    <property type="project" value="UniProtKB-UniRule"/>
</dbReference>
<reference evidence="16 17" key="1">
    <citation type="submission" date="2020-08" db="EMBL/GenBank/DDBJ databases">
        <authorList>
            <person name="Liu C."/>
            <person name="Sun Q."/>
        </authorList>
    </citation>
    <scope>NUCLEOTIDE SEQUENCE [LARGE SCALE GENOMIC DNA]</scope>
    <source>
        <strain evidence="16 17">NSJ-61</strain>
    </source>
</reference>
<evidence type="ECO:0000313" key="17">
    <source>
        <dbReference type="Proteomes" id="UP000515856"/>
    </source>
</evidence>
<evidence type="ECO:0000256" key="2">
    <source>
        <dbReference type="ARBA" id="ARBA00005464"/>
    </source>
</evidence>
<dbReference type="HAMAP" id="MF_00303">
    <property type="entry name" value="Trigger_factor_Tig"/>
    <property type="match status" value="1"/>
</dbReference>
<evidence type="ECO:0000256" key="14">
    <source>
        <dbReference type="RuleBase" id="RU003914"/>
    </source>
</evidence>
<evidence type="ECO:0000256" key="11">
    <source>
        <dbReference type="ARBA" id="ARBA00029986"/>
    </source>
</evidence>
<keyword evidence="5 12" id="KW-0132">Cell division</keyword>
<keyword evidence="12" id="KW-0963">Cytoplasm</keyword>
<dbReference type="Pfam" id="PF05698">
    <property type="entry name" value="Trigger_C"/>
    <property type="match status" value="1"/>
</dbReference>
<dbReference type="GO" id="GO:0005737">
    <property type="term" value="C:cytoplasm"/>
    <property type="evidence" value="ECO:0007669"/>
    <property type="project" value="UniProtKB-SubCell"/>
</dbReference>
<dbReference type="NCBIfam" id="TIGR00115">
    <property type="entry name" value="tig"/>
    <property type="match status" value="1"/>
</dbReference>
<keyword evidence="9 12" id="KW-0131">Cell cycle</keyword>
<dbReference type="InterPro" id="IPR037041">
    <property type="entry name" value="Trigger_fac_C_sf"/>
</dbReference>
<dbReference type="Gene3D" id="3.30.70.1050">
    <property type="entry name" value="Trigger factor ribosome-binding domain"/>
    <property type="match status" value="1"/>
</dbReference>
<evidence type="ECO:0000256" key="9">
    <source>
        <dbReference type="ARBA" id="ARBA00023306"/>
    </source>
</evidence>
<dbReference type="GO" id="GO:0003755">
    <property type="term" value="F:peptidyl-prolyl cis-trans isomerase activity"/>
    <property type="evidence" value="ECO:0007669"/>
    <property type="project" value="UniProtKB-UniRule"/>
</dbReference>
<dbReference type="SUPFAM" id="SSF109998">
    <property type="entry name" value="Triger factor/SurA peptide-binding domain-like"/>
    <property type="match status" value="1"/>
</dbReference>
<evidence type="ECO:0000256" key="4">
    <source>
        <dbReference type="ARBA" id="ARBA00016902"/>
    </source>
</evidence>
<dbReference type="PANTHER" id="PTHR30560">
    <property type="entry name" value="TRIGGER FACTOR CHAPERONE AND PEPTIDYL-PROLYL CIS/TRANS ISOMERASE"/>
    <property type="match status" value="1"/>
</dbReference>
<dbReference type="PROSITE" id="PS50059">
    <property type="entry name" value="FKBP_PPIASE"/>
    <property type="match status" value="1"/>
</dbReference>
<dbReference type="GO" id="GO:0051301">
    <property type="term" value="P:cell division"/>
    <property type="evidence" value="ECO:0007669"/>
    <property type="project" value="UniProtKB-KW"/>
</dbReference>
<dbReference type="PIRSF" id="PIRSF003095">
    <property type="entry name" value="Trigger_factor"/>
    <property type="match status" value="1"/>
</dbReference>
<sequence>MSSTWELKEKSQGELKTTVEGDVWQKAQKKAFKKLAKKVNLPGFRPGQAPEALVKKHISSQNILMEAIDEVAGEALTAGITEHDLELVARPSLDIDSIDEEKVTFKFLVTVKPEVKLGQYKGLEIVKDDTTVTDEDVNAEITRLQERFADLVLKEEGTVENGDTAVIDFEGFKDGVAFEGGKAEAYPLVIGSGSFIPGFEEQLIGMKSEETKDINVTFPENYQAEDLAGAPVVFKITVHDIKAKELPEANDELVKQAEIKDVETLEAYKEYSRKNLETAKVQQSENKFESDILTAITENAEVEIPEVMVEEETDNLVRDFAQRLQSQGFSLDQFKQITGQSDESIREEMGKDAFNKVKVRLVLEAIAAEEKIEISEEDVNAEIERIANMYGMETEKVRSLVSADAVSYDLRIRKALELVKESVGK</sequence>
<name>A0A7G9GKZ8_9FIRM</name>
<evidence type="ECO:0000256" key="13">
    <source>
        <dbReference type="PROSITE-ProRule" id="PRU00277"/>
    </source>
</evidence>
<keyword evidence="17" id="KW-1185">Reference proteome</keyword>
<evidence type="ECO:0000259" key="15">
    <source>
        <dbReference type="PROSITE" id="PS50059"/>
    </source>
</evidence>
<comment type="function">
    <text evidence="10 12">Involved in protein export. Acts as a chaperone by maintaining the newly synthesized protein in an open conformation. Functions as a peptidyl-prolyl cis-trans isomerase.</text>
</comment>
<feature type="domain" description="PPIase FKBP-type" evidence="15">
    <location>
        <begin position="162"/>
        <end position="263"/>
    </location>
</feature>